<evidence type="ECO:0000313" key="4">
    <source>
        <dbReference type="EMBL" id="CAI4001084.1"/>
    </source>
</evidence>
<evidence type="ECO:0000313" key="5">
    <source>
        <dbReference type="EMBL" id="CAL1154459.1"/>
    </source>
</evidence>
<dbReference type="Pfam" id="PF13855">
    <property type="entry name" value="LRR_8"/>
    <property type="match status" value="1"/>
</dbReference>
<evidence type="ECO:0000313" key="7">
    <source>
        <dbReference type="Proteomes" id="UP001152797"/>
    </source>
</evidence>
<dbReference type="EMBL" id="CAMXCT010002887">
    <property type="protein sequence ID" value="CAI4001084.1"/>
    <property type="molecule type" value="Genomic_DNA"/>
</dbReference>
<organism evidence="4">
    <name type="scientific">Cladocopium goreaui</name>
    <dbReference type="NCBI Taxonomy" id="2562237"/>
    <lineage>
        <taxon>Eukaryota</taxon>
        <taxon>Sar</taxon>
        <taxon>Alveolata</taxon>
        <taxon>Dinophyceae</taxon>
        <taxon>Suessiales</taxon>
        <taxon>Symbiodiniaceae</taxon>
        <taxon>Cladocopium</taxon>
    </lineage>
</organism>
<dbReference type="OrthoDB" id="7451790at2759"/>
<reference evidence="5" key="2">
    <citation type="submission" date="2024-04" db="EMBL/GenBank/DDBJ databases">
        <authorList>
            <person name="Chen Y."/>
            <person name="Shah S."/>
            <person name="Dougan E. K."/>
            <person name="Thang M."/>
            <person name="Chan C."/>
        </authorList>
    </citation>
    <scope>NUCLEOTIDE SEQUENCE [LARGE SCALE GENOMIC DNA]</scope>
</reference>
<evidence type="ECO:0000256" key="1">
    <source>
        <dbReference type="ARBA" id="ARBA00022614"/>
    </source>
</evidence>
<dbReference type="InterPro" id="IPR003591">
    <property type="entry name" value="Leu-rich_rpt_typical-subtyp"/>
</dbReference>
<dbReference type="PANTHER" id="PTHR15454:SF56">
    <property type="entry name" value="PROTEIN PHOSPHATASE 1 REGULATORY SUBUNIT 7-RELATED"/>
    <property type="match status" value="1"/>
</dbReference>
<dbReference type="SUPFAM" id="SSF52058">
    <property type="entry name" value="L domain-like"/>
    <property type="match status" value="1"/>
</dbReference>
<reference evidence="4" key="1">
    <citation type="submission" date="2022-10" db="EMBL/GenBank/DDBJ databases">
        <authorList>
            <person name="Chen Y."/>
            <person name="Dougan E. K."/>
            <person name="Chan C."/>
            <person name="Rhodes N."/>
            <person name="Thang M."/>
        </authorList>
    </citation>
    <scope>NUCLEOTIDE SEQUENCE</scope>
</reference>
<dbReference type="AlphaFoldDB" id="A0A9P1CZH9"/>
<dbReference type="PANTHER" id="PTHR15454">
    <property type="entry name" value="NISCHARIN RELATED"/>
    <property type="match status" value="1"/>
</dbReference>
<dbReference type="GO" id="GO:0005737">
    <property type="term" value="C:cytoplasm"/>
    <property type="evidence" value="ECO:0007669"/>
    <property type="project" value="TreeGrafter"/>
</dbReference>
<evidence type="ECO:0000256" key="2">
    <source>
        <dbReference type="ARBA" id="ARBA00022737"/>
    </source>
</evidence>
<dbReference type="SMART" id="SM00369">
    <property type="entry name" value="LRR_TYP"/>
    <property type="match status" value="3"/>
</dbReference>
<feature type="coiled-coil region" evidence="3">
    <location>
        <begin position="164"/>
        <end position="255"/>
    </location>
</feature>
<keyword evidence="2" id="KW-0677">Repeat</keyword>
<dbReference type="EMBL" id="CAMXCT020002887">
    <property type="protein sequence ID" value="CAL1154459.1"/>
    <property type="molecule type" value="Genomic_DNA"/>
</dbReference>
<evidence type="ECO:0000313" key="6">
    <source>
        <dbReference type="EMBL" id="CAL4788396.1"/>
    </source>
</evidence>
<dbReference type="InterPro" id="IPR001611">
    <property type="entry name" value="Leu-rich_rpt"/>
</dbReference>
<dbReference type="InterPro" id="IPR032675">
    <property type="entry name" value="LRR_dom_sf"/>
</dbReference>
<keyword evidence="3" id="KW-0175">Coiled coil</keyword>
<keyword evidence="7" id="KW-1185">Reference proteome</keyword>
<sequence>MNRIRDLGGISQFPFLEELILSGNCIRHVRPEDFMGVADHLKLLDLSCNELQGLESFKGLYALEQLHLAYNRIESLEGMMNFWGRRHQLNRLDLRCNRIDQVSQLLFLGGCTALQQVAFQEKASDNGNSICDDPIYRTCVFRVLPWLRLLDDVPQDVAVPVRDNASLENMRSQLAEATQDLQAAQEEAKVAAEEAQRAKKQATEATLERDLAAKEAESQRETRLRMDLEEIVVAVQKHEDRFAQQVAQLSAADEELPAAERVHEEEATAWSKEERRCLELSNSAKHEASLAARWKSEKLEAEQMLLRWASGCKYSLPDVQTLRGDLQRTSAQLQEVRSSLKCFDDEELQRLGKSVEQEENSIVECEKKICEQEQLARCWNLETAAAAGRLAALRGSEVQQARAGAEEMEAEEVMLRSHQESLSQCLAEEAALQAESSLRPLPGPGAGGGALEVSSLLRARDHRVSEMQEMQIAAPDAEAVSILEEKLQSALDQARQGLEQSRCRWRSNQSDLAQKAKALELAQKQEDLDKLVLGEMNLQLQRRKDAEKDTFLKVSQRLSDTTSIEVQVHEVQESFKDIQKKIQELEDLRGSCARQVDYKCCVQAVQAAEAELAKLGEEKSQRSCQLEGLQSALEKRREELRTLVVQLQETQADGETEERKLKVKTQMIADARKQVGDLRRSIAEADEFKRENDVAWRDRLAEATASAEDYFQRSDELHELSVQQEEEVAKLSRAVKAKGERNNIVQLQLDHVQLLTEEQKSRLEEKVEATQAEGAQILNEARWASAEMEERFRLQRAEQLQEERRQRCRLVMLQQQLQVAPSGLEKLRRHLAEERSSSKERLRRLLATFDGPRLARSSAT</sequence>
<accession>A0A9P1CZH9</accession>
<gene>
    <name evidence="4" type="ORF">C1SCF055_LOCUS27159</name>
</gene>
<proteinExistence type="predicted"/>
<feature type="coiled-coil region" evidence="3">
    <location>
        <begin position="626"/>
        <end position="653"/>
    </location>
</feature>
<feature type="coiled-coil region" evidence="3">
    <location>
        <begin position="753"/>
        <end position="780"/>
    </location>
</feature>
<dbReference type="PROSITE" id="PS51450">
    <property type="entry name" value="LRR"/>
    <property type="match status" value="3"/>
</dbReference>
<keyword evidence="1" id="KW-0433">Leucine-rich repeat</keyword>
<dbReference type="EMBL" id="CAMXCT030002887">
    <property type="protein sequence ID" value="CAL4788396.1"/>
    <property type="molecule type" value="Genomic_DNA"/>
</dbReference>
<evidence type="ECO:0000256" key="3">
    <source>
        <dbReference type="SAM" id="Coils"/>
    </source>
</evidence>
<dbReference type="Proteomes" id="UP001152797">
    <property type="component" value="Unassembled WGS sequence"/>
</dbReference>
<comment type="caution">
    <text evidence="4">The sequence shown here is derived from an EMBL/GenBank/DDBJ whole genome shotgun (WGS) entry which is preliminary data.</text>
</comment>
<name>A0A9P1CZH9_9DINO</name>
<protein>
    <submittedName>
        <fullName evidence="6">Leucine-rich repeat and coiled-coil domain-containing protein 1</fullName>
    </submittedName>
</protein>
<dbReference type="Gene3D" id="3.80.10.10">
    <property type="entry name" value="Ribonuclease Inhibitor"/>
    <property type="match status" value="2"/>
</dbReference>